<sequence>MRKIHESDISLTPTQERLLGYIAAQTTISGAAQATKKELSQLMGCSVKTIDRAITRMSREGLIKVEPCHSENGGQLSNAYSVVNS</sequence>
<comment type="caution">
    <text evidence="1">The sequence shown here is derived from an EMBL/GenBank/DDBJ whole genome shotgun (WGS) entry which is preliminary data.</text>
</comment>
<gene>
    <name evidence="1" type="ORF">C1880_02215</name>
</gene>
<dbReference type="STRING" id="1034345.GCA_000236865_00863"/>
<name>A0A369LEN4_9ACTN</name>
<dbReference type="AlphaFoldDB" id="A0A369LEN4"/>
<dbReference type="EMBL" id="PPTP01000002">
    <property type="protein sequence ID" value="RDB56605.1"/>
    <property type="molecule type" value="Genomic_DNA"/>
</dbReference>
<dbReference type="InterPro" id="IPR036388">
    <property type="entry name" value="WH-like_DNA-bd_sf"/>
</dbReference>
<dbReference type="InterPro" id="IPR036390">
    <property type="entry name" value="WH_DNA-bd_sf"/>
</dbReference>
<evidence type="ECO:0000313" key="2">
    <source>
        <dbReference type="Proteomes" id="UP000253792"/>
    </source>
</evidence>
<reference evidence="1 2" key="1">
    <citation type="journal article" date="2018" name="Elife">
        <title>Discovery and characterization of a prevalent human gut bacterial enzyme sufficient for the inactivation of a family of plant toxins.</title>
        <authorList>
            <person name="Koppel N."/>
            <person name="Bisanz J.E."/>
            <person name="Pandelia M.E."/>
            <person name="Turnbaugh P.J."/>
            <person name="Balskus E.P."/>
        </authorList>
    </citation>
    <scope>NUCLEOTIDE SEQUENCE [LARGE SCALE GENOMIC DNA]</scope>
    <source>
        <strain evidence="2">anaerobia AP69FAA</strain>
    </source>
</reference>
<protein>
    <recommendedName>
        <fullName evidence="3">MarR family transcriptional regulator</fullName>
    </recommendedName>
</protein>
<dbReference type="OrthoDB" id="3192536at2"/>
<proteinExistence type="predicted"/>
<dbReference type="SUPFAM" id="SSF46785">
    <property type="entry name" value="Winged helix' DNA-binding domain"/>
    <property type="match status" value="1"/>
</dbReference>
<dbReference type="Proteomes" id="UP000253792">
    <property type="component" value="Unassembled WGS sequence"/>
</dbReference>
<dbReference type="Gene3D" id="1.10.10.10">
    <property type="entry name" value="Winged helix-like DNA-binding domain superfamily/Winged helix DNA-binding domain"/>
    <property type="match status" value="1"/>
</dbReference>
<dbReference type="GeneID" id="82935112"/>
<evidence type="ECO:0000313" key="1">
    <source>
        <dbReference type="EMBL" id="RDB56605.1"/>
    </source>
</evidence>
<dbReference type="RefSeq" id="WP_042432529.1">
    <property type="nucleotide sequence ID" value="NZ_CABKQR010000002.1"/>
</dbReference>
<evidence type="ECO:0008006" key="3">
    <source>
        <dbReference type="Google" id="ProtNLM"/>
    </source>
</evidence>
<accession>A0A369LEN4</accession>
<keyword evidence="2" id="KW-1185">Reference proteome</keyword>
<organism evidence="1 2">
    <name type="scientific">Senegalimassilia anaerobia</name>
    <dbReference type="NCBI Taxonomy" id="1473216"/>
    <lineage>
        <taxon>Bacteria</taxon>
        <taxon>Bacillati</taxon>
        <taxon>Actinomycetota</taxon>
        <taxon>Coriobacteriia</taxon>
        <taxon>Coriobacteriales</taxon>
        <taxon>Coriobacteriaceae</taxon>
        <taxon>Senegalimassilia</taxon>
    </lineage>
</organism>